<dbReference type="Pfam" id="PF00814">
    <property type="entry name" value="TsaD"/>
    <property type="match status" value="1"/>
</dbReference>
<dbReference type="SUPFAM" id="SSF53067">
    <property type="entry name" value="Actin-like ATPase domain"/>
    <property type="match status" value="1"/>
</dbReference>
<dbReference type="KEGG" id="vg:36841845"/>
<dbReference type="GO" id="GO:0008641">
    <property type="term" value="F:ubiquitin-like modifier activating enzyme activity"/>
    <property type="evidence" value="ECO:0007669"/>
    <property type="project" value="InterPro"/>
</dbReference>
<dbReference type="Gene3D" id="3.40.50.720">
    <property type="entry name" value="NAD(P)-binding Rossmann-like Domain"/>
    <property type="match status" value="1"/>
</dbReference>
<evidence type="ECO:0000259" key="7">
    <source>
        <dbReference type="PROSITE" id="PS51163"/>
    </source>
</evidence>
<dbReference type="GO" id="GO:0046872">
    <property type="term" value="F:metal ion binding"/>
    <property type="evidence" value="ECO:0007669"/>
    <property type="project" value="UniProtKB-KW"/>
</dbReference>
<dbReference type="GO" id="GO:0008033">
    <property type="term" value="P:tRNA processing"/>
    <property type="evidence" value="ECO:0007669"/>
    <property type="project" value="UniProtKB-KW"/>
</dbReference>
<dbReference type="InterPro" id="IPR005145">
    <property type="entry name" value="Sua5_C"/>
</dbReference>
<dbReference type="InterPro" id="IPR043129">
    <property type="entry name" value="ATPase_NBD"/>
</dbReference>
<dbReference type="GO" id="GO:0061711">
    <property type="term" value="F:tRNA N(6)-L-threonylcarbamoyladenine synthase activity"/>
    <property type="evidence" value="ECO:0007669"/>
    <property type="project" value="UniProtKB-EC"/>
</dbReference>
<dbReference type="PRINTS" id="PR00789">
    <property type="entry name" value="OSIALOPTASE"/>
</dbReference>
<evidence type="ECO:0000313" key="8">
    <source>
        <dbReference type="EMBL" id="AVK77390.1"/>
    </source>
</evidence>
<organism evidence="8">
    <name type="scientific">Pandoravirus macleodensis</name>
    <dbReference type="NCBI Taxonomy" id="2107707"/>
    <lineage>
        <taxon>Viruses</taxon>
        <taxon>Pandoravirus</taxon>
    </lineage>
</organism>
<sequence>MSSDCMQPRGGLTHDAVAAGGGGLAAPSGICATGSGFERRVTILGIESSCDDTGVAVLQVGGNAPPTLLAHEVATSWGHHAHQADIDKEYAATVHRQTVGPLVARVVAASGMRWDAIDAIAVTVGPGMMGGLMAGVDEAVRLATLHDKPLVPVNHLEGHALVAGVHARKLCFPFLVLLASGGSCQLVLARNLGDYRLLGQTLDCAPGQALDAVARALALDLDAAGSGGRAIELASQNARSDTNTTTIDLGDDAWPDGCDFSFVGLRDRAVALAHKSPADKANNIAETVQTLIIDQLVSRAAHAIRWCCTHEGDPTALVVAGGVGSNMCLREKLQRAIGSVNLVCPPPWLCTDNGVMIAHAGALRYLCRPDAFAVRPTHLLIEHERHLGEDVSECVKADRPMPQPTIHASIKSDMDGAARALQKGELVAFPTETVYGLGADAASDEAVRRIFEVKGRPSNNPIIVHVASKEQFYKIAGDKNDFDTVLRQRCERLMDAFWPGPLTLLVPNGGEKLSTLVTCGLPTVGLRMPDNATAIELIQRAGVGVAAPSANKSGRPSPTCALHVATDLAGEDIWGVLDGGGSTYGIESTVLDVATLSIYREGPITADDISLALDGTPVDVSSGRKTLAIGETPKAPGMLYRHYAPDTDVTVVHGTLGFLNATVRSMRTQGLRVGVIAPYGDAIDARASKVWYCMHDGDGDAMGSLGANLYAALRGLDLPDVDIILVRAVPESHSGGAIMERLSKASRGSSMVEPAMTARLERMVGSDIVERIARGRVLVCGLGGAGAPLVDMAVRAGIRRIGLLDSDRVELSNLIRMPQATLADVDRRKIDVVAERARAVNPDVDLALLPYRITSDFDMGLLRAHEYDIVVDAVDDPNGKVALIKYAVENGIALISCMGAGNKTDVTQVHRVVDIADAGVCLLGSEIKRLLAKQGITRGVKCAITAADHWVLAPEDGRDVIGNWPPCYFMASAALLDYVLRVLAGPERIEDCVQRRAIGVSTRHGATLLPRK</sequence>
<dbReference type="GeneID" id="36841845"/>
<dbReference type="InterPro" id="IPR017861">
    <property type="entry name" value="KAE1/TsaD"/>
</dbReference>
<evidence type="ECO:0000256" key="4">
    <source>
        <dbReference type="ARBA" id="ARBA00022723"/>
    </source>
</evidence>
<dbReference type="InterPro" id="IPR017945">
    <property type="entry name" value="DHBP_synth_RibB-like_a/b_dom"/>
</dbReference>
<dbReference type="Gene3D" id="3.40.50.11030">
    <property type="entry name" value="Threonylcarbamoyl-AMP synthase, C-terminal domain"/>
    <property type="match status" value="1"/>
</dbReference>
<evidence type="ECO:0000256" key="5">
    <source>
        <dbReference type="ARBA" id="ARBA00023315"/>
    </source>
</evidence>
<proteinExistence type="predicted"/>
<dbReference type="GO" id="GO:0003725">
    <property type="term" value="F:double-stranded RNA binding"/>
    <property type="evidence" value="ECO:0007669"/>
    <property type="project" value="InterPro"/>
</dbReference>
<dbReference type="InterPro" id="IPR006070">
    <property type="entry name" value="Sua5-like_dom"/>
</dbReference>
<keyword evidence="4" id="KW-0479">Metal-binding</keyword>
<dbReference type="InterPro" id="IPR000905">
    <property type="entry name" value="Gcp-like_dom"/>
</dbReference>
<dbReference type="SUPFAM" id="SSF55821">
    <property type="entry name" value="YrdC/RibB"/>
    <property type="match status" value="1"/>
</dbReference>
<name>A0A2U7UGA9_9VIRU</name>
<dbReference type="Pfam" id="PF01300">
    <property type="entry name" value="Sua5_yciO_yrdC"/>
    <property type="match status" value="1"/>
</dbReference>
<evidence type="ECO:0000256" key="1">
    <source>
        <dbReference type="ARBA" id="ARBA00012156"/>
    </source>
</evidence>
<dbReference type="InterPro" id="IPR035985">
    <property type="entry name" value="Ubiquitin-activating_enz"/>
</dbReference>
<dbReference type="Pfam" id="PF00899">
    <property type="entry name" value="ThiF"/>
    <property type="match status" value="1"/>
</dbReference>
<dbReference type="EC" id="2.3.1.234" evidence="1"/>
<dbReference type="Proteomes" id="UP000249758">
    <property type="component" value="Segment"/>
</dbReference>
<dbReference type="PANTHER" id="PTHR11735">
    <property type="entry name" value="TRNA N6-ADENOSINE THREONYLCARBAMOYLTRANSFERASE"/>
    <property type="match status" value="1"/>
</dbReference>
<protein>
    <recommendedName>
        <fullName evidence="1">N(6)-L-threonylcarbamoyladenine synthase</fullName>
        <ecNumber evidence="1">2.3.1.234</ecNumber>
    </recommendedName>
</protein>
<dbReference type="NCBIfam" id="TIGR00057">
    <property type="entry name" value="L-threonylcarbamoyladenylate synthase"/>
    <property type="match status" value="1"/>
</dbReference>
<keyword evidence="5" id="KW-0012">Acyltransferase</keyword>
<dbReference type="RefSeq" id="YP_009481386.1">
    <property type="nucleotide sequence ID" value="NC_037665.1"/>
</dbReference>
<evidence type="ECO:0000256" key="6">
    <source>
        <dbReference type="ARBA" id="ARBA00048117"/>
    </source>
</evidence>
<reference evidence="8" key="1">
    <citation type="journal article" date="2018" name="Nat. Commun.">
        <title>Diversity and evolution of the emerging Pandoraviridae family.</title>
        <authorList>
            <person name="Legendre M."/>
            <person name="Fabre E."/>
            <person name="Poirot O."/>
            <person name="Jeudy S."/>
            <person name="Lartigue A."/>
            <person name="Alempic J.M."/>
            <person name="Beucher L."/>
            <person name="Philippe N."/>
            <person name="Bertaux L."/>
            <person name="Christo-Foroux E."/>
            <person name="Labadie K."/>
            <person name="Coute Y."/>
            <person name="Abergel C."/>
            <person name="Claverie J.M."/>
        </authorList>
    </citation>
    <scope>NUCLEOTIDE SEQUENCE [LARGE SCALE GENOMIC DNA]</scope>
    <source>
        <strain evidence="8">Macleodensis</strain>
    </source>
</reference>
<dbReference type="Gene3D" id="3.90.870.10">
    <property type="entry name" value="DHBP synthase"/>
    <property type="match status" value="1"/>
</dbReference>
<evidence type="ECO:0000256" key="3">
    <source>
        <dbReference type="ARBA" id="ARBA00022694"/>
    </source>
</evidence>
<comment type="catalytic activity">
    <reaction evidence="6">
        <text>L-threonylcarbamoyladenylate + adenosine(37) in tRNA = N(6)-L-threonylcarbamoyladenosine(37) in tRNA + AMP + H(+)</text>
        <dbReference type="Rhea" id="RHEA:37059"/>
        <dbReference type="Rhea" id="RHEA-COMP:10162"/>
        <dbReference type="Rhea" id="RHEA-COMP:10163"/>
        <dbReference type="ChEBI" id="CHEBI:15378"/>
        <dbReference type="ChEBI" id="CHEBI:73682"/>
        <dbReference type="ChEBI" id="CHEBI:74411"/>
        <dbReference type="ChEBI" id="CHEBI:74418"/>
        <dbReference type="ChEBI" id="CHEBI:456215"/>
        <dbReference type="EC" id="2.3.1.234"/>
    </reaction>
</comment>
<dbReference type="EMBL" id="MG011691">
    <property type="protein sequence ID" value="AVK77390.1"/>
    <property type="molecule type" value="Genomic_DNA"/>
</dbReference>
<dbReference type="InterPro" id="IPR000594">
    <property type="entry name" value="ThiF_NAD_FAD-bd"/>
</dbReference>
<dbReference type="SUPFAM" id="SSF69572">
    <property type="entry name" value="Activating enzymes of the ubiquitin-like proteins"/>
    <property type="match status" value="1"/>
</dbReference>
<dbReference type="Pfam" id="PF03481">
    <property type="entry name" value="Sua5_C"/>
    <property type="match status" value="1"/>
</dbReference>
<keyword evidence="3" id="KW-0819">tRNA processing</keyword>
<accession>A0A2U7UGA9</accession>
<dbReference type="NCBIfam" id="TIGR00329">
    <property type="entry name" value="gcp_kae1"/>
    <property type="match status" value="1"/>
</dbReference>
<gene>
    <name evidence="8" type="ORF">pmac_cds_702</name>
</gene>
<evidence type="ECO:0000256" key="2">
    <source>
        <dbReference type="ARBA" id="ARBA00022679"/>
    </source>
</evidence>
<dbReference type="PROSITE" id="PS51163">
    <property type="entry name" value="YRDC"/>
    <property type="match status" value="1"/>
</dbReference>
<dbReference type="Gene3D" id="3.30.420.40">
    <property type="match status" value="2"/>
</dbReference>
<dbReference type="InterPro" id="IPR038385">
    <property type="entry name" value="Sua5/YwlC_C"/>
</dbReference>
<dbReference type="PANTHER" id="PTHR11735:SF6">
    <property type="entry name" value="TRNA N6-ADENOSINE THREONYLCARBAMOYLTRANSFERASE, MITOCHONDRIAL"/>
    <property type="match status" value="1"/>
</dbReference>
<keyword evidence="2" id="KW-0808">Transferase</keyword>
<feature type="domain" description="YrdC-like" evidence="7">
    <location>
        <begin position="411"/>
        <end position="604"/>
    </location>
</feature>